<feature type="domain" description="Ig-like" evidence="9">
    <location>
        <begin position="24"/>
        <end position="111"/>
    </location>
</feature>
<evidence type="ECO:0000256" key="8">
    <source>
        <dbReference type="SAM" id="SignalP"/>
    </source>
</evidence>
<dbReference type="AlphaFoldDB" id="A0A8T0AS48"/>
<feature type="chain" id="PRO_5035824340" description="Beta-2-microglobulin" evidence="8">
    <location>
        <begin position="20"/>
        <end position="116"/>
    </location>
</feature>
<gene>
    <name evidence="10" type="ORF">HF521_006663</name>
</gene>
<dbReference type="GO" id="GO:0005576">
    <property type="term" value="C:extracellular region"/>
    <property type="evidence" value="ECO:0007669"/>
    <property type="project" value="UniProtKB-SubCell"/>
</dbReference>
<feature type="signal peptide" evidence="8">
    <location>
        <begin position="1"/>
        <end position="19"/>
    </location>
</feature>
<evidence type="ECO:0000256" key="3">
    <source>
        <dbReference type="ARBA" id="ARBA00018767"/>
    </source>
</evidence>
<dbReference type="Gene3D" id="2.60.40.10">
    <property type="entry name" value="Immunoglobulins"/>
    <property type="match status" value="1"/>
</dbReference>
<dbReference type="PANTHER" id="PTHR19944">
    <property type="entry name" value="MHC CLASS II-RELATED"/>
    <property type="match status" value="1"/>
</dbReference>
<dbReference type="SUPFAM" id="SSF48726">
    <property type="entry name" value="Immunoglobulin"/>
    <property type="match status" value="1"/>
</dbReference>
<proteinExistence type="inferred from homology"/>
<keyword evidence="6" id="KW-0391">Immunity</keyword>
<dbReference type="OrthoDB" id="9949628at2759"/>
<dbReference type="FunFam" id="2.60.40.10:FF:001005">
    <property type="entry name" value="Beta-2-microglobulin"/>
    <property type="match status" value="1"/>
</dbReference>
<dbReference type="GO" id="GO:0042612">
    <property type="term" value="C:MHC class I protein complex"/>
    <property type="evidence" value="ECO:0007669"/>
    <property type="project" value="UniProtKB-KW"/>
</dbReference>
<dbReference type="InterPro" id="IPR050160">
    <property type="entry name" value="MHC/Immunoglobulin"/>
</dbReference>
<keyword evidence="5" id="KW-0964">Secreted</keyword>
<keyword evidence="7" id="KW-0393">Immunoglobulin domain</keyword>
<evidence type="ECO:0000313" key="10">
    <source>
        <dbReference type="EMBL" id="KAF7694940.1"/>
    </source>
</evidence>
<dbReference type="EMBL" id="JABFDY010000017">
    <property type="protein sequence ID" value="KAF7694940.1"/>
    <property type="molecule type" value="Genomic_DNA"/>
</dbReference>
<dbReference type="Pfam" id="PF07654">
    <property type="entry name" value="C1-set"/>
    <property type="match status" value="1"/>
</dbReference>
<dbReference type="SMART" id="SM00407">
    <property type="entry name" value="IGc1"/>
    <property type="match status" value="1"/>
</dbReference>
<name>A0A8T0AS48_SILME</name>
<evidence type="ECO:0000256" key="6">
    <source>
        <dbReference type="ARBA" id="ARBA00022859"/>
    </source>
</evidence>
<dbReference type="InterPro" id="IPR013783">
    <property type="entry name" value="Ig-like_fold"/>
</dbReference>
<keyword evidence="11" id="KW-1185">Reference proteome</keyword>
<evidence type="ECO:0000256" key="2">
    <source>
        <dbReference type="ARBA" id="ARBA00009564"/>
    </source>
</evidence>
<keyword evidence="8" id="KW-0732">Signal</keyword>
<evidence type="ECO:0000256" key="7">
    <source>
        <dbReference type="ARBA" id="ARBA00023319"/>
    </source>
</evidence>
<reference evidence="10" key="1">
    <citation type="submission" date="2020-08" db="EMBL/GenBank/DDBJ databases">
        <title>Chromosome-level assembly of Southern catfish (Silurus meridionalis) provides insights into visual adaptation to the nocturnal and benthic lifestyles.</title>
        <authorList>
            <person name="Zhang Y."/>
            <person name="Wang D."/>
            <person name="Peng Z."/>
        </authorList>
    </citation>
    <scope>NUCLEOTIDE SEQUENCE</scope>
    <source>
        <strain evidence="10">SWU-2019-XX</strain>
        <tissue evidence="10">Muscle</tissue>
    </source>
</reference>
<evidence type="ECO:0000256" key="5">
    <source>
        <dbReference type="ARBA" id="ARBA00022525"/>
    </source>
</evidence>
<dbReference type="PROSITE" id="PS50835">
    <property type="entry name" value="IG_LIKE"/>
    <property type="match status" value="1"/>
</dbReference>
<protein>
    <recommendedName>
        <fullName evidence="3">Beta-2-microglobulin</fullName>
    </recommendedName>
</protein>
<comment type="subcellular location">
    <subcellularLocation>
        <location evidence="1">Secreted</location>
    </subcellularLocation>
</comment>
<comment type="caution">
    <text evidence="10">The sequence shown here is derived from an EMBL/GenBank/DDBJ whole genome shotgun (WGS) entry which is preliminary data.</text>
</comment>
<sequence length="116" mass="13149">MRLLLSFLVIAVFSANAFAKNSPPKIQVYSRNPGEFGKDNTLICHVSDFHPPDIEIKLMKNGQEIPNAKQTDLAFEQGWKFHLTKSVPFKPASGDTYTCDVRHLAEKKTITWEPDM</sequence>
<dbReference type="InterPro" id="IPR036179">
    <property type="entry name" value="Ig-like_dom_sf"/>
</dbReference>
<evidence type="ECO:0000256" key="4">
    <source>
        <dbReference type="ARBA" id="ARBA00022451"/>
    </source>
</evidence>
<dbReference type="InterPro" id="IPR003597">
    <property type="entry name" value="Ig_C1-set"/>
</dbReference>
<dbReference type="Proteomes" id="UP000606274">
    <property type="component" value="Unassembled WGS sequence"/>
</dbReference>
<organism evidence="10 11">
    <name type="scientific">Silurus meridionalis</name>
    <name type="common">Southern catfish</name>
    <name type="synonym">Silurus soldatovi meridionalis</name>
    <dbReference type="NCBI Taxonomy" id="175797"/>
    <lineage>
        <taxon>Eukaryota</taxon>
        <taxon>Metazoa</taxon>
        <taxon>Chordata</taxon>
        <taxon>Craniata</taxon>
        <taxon>Vertebrata</taxon>
        <taxon>Euteleostomi</taxon>
        <taxon>Actinopterygii</taxon>
        <taxon>Neopterygii</taxon>
        <taxon>Teleostei</taxon>
        <taxon>Ostariophysi</taxon>
        <taxon>Siluriformes</taxon>
        <taxon>Siluridae</taxon>
        <taxon>Silurus</taxon>
    </lineage>
</organism>
<evidence type="ECO:0000259" key="9">
    <source>
        <dbReference type="PROSITE" id="PS50835"/>
    </source>
</evidence>
<dbReference type="GO" id="GO:0010038">
    <property type="term" value="P:response to metal ion"/>
    <property type="evidence" value="ECO:0007669"/>
    <property type="project" value="UniProtKB-ARBA"/>
</dbReference>
<keyword evidence="4" id="KW-0490">MHC I</keyword>
<evidence type="ECO:0000313" key="11">
    <source>
        <dbReference type="Proteomes" id="UP000606274"/>
    </source>
</evidence>
<dbReference type="PANTHER" id="PTHR19944:SF62">
    <property type="entry name" value="BETA-2-MICROGLOBULIN"/>
    <property type="match status" value="1"/>
</dbReference>
<dbReference type="InterPro" id="IPR007110">
    <property type="entry name" value="Ig-like_dom"/>
</dbReference>
<dbReference type="GO" id="GO:0002474">
    <property type="term" value="P:antigen processing and presentation of peptide antigen via MHC class I"/>
    <property type="evidence" value="ECO:0007669"/>
    <property type="project" value="UniProtKB-KW"/>
</dbReference>
<comment type="similarity">
    <text evidence="2">Belongs to the beta-2-microglobulin family.</text>
</comment>
<evidence type="ECO:0000256" key="1">
    <source>
        <dbReference type="ARBA" id="ARBA00004613"/>
    </source>
</evidence>
<accession>A0A8T0AS48</accession>